<organism evidence="10 11">
    <name type="scientific">Planctopirus hydrillae</name>
    <dbReference type="NCBI Taxonomy" id="1841610"/>
    <lineage>
        <taxon>Bacteria</taxon>
        <taxon>Pseudomonadati</taxon>
        <taxon>Planctomycetota</taxon>
        <taxon>Planctomycetia</taxon>
        <taxon>Planctomycetales</taxon>
        <taxon>Planctomycetaceae</taxon>
        <taxon>Planctopirus</taxon>
    </lineage>
</organism>
<feature type="transmembrane region" description="Helical" evidence="9">
    <location>
        <begin position="463"/>
        <end position="485"/>
    </location>
</feature>
<dbReference type="RefSeq" id="WP_068848412.1">
    <property type="nucleotide sequence ID" value="NZ_LYDR01000108.1"/>
</dbReference>
<evidence type="ECO:0000256" key="1">
    <source>
        <dbReference type="ARBA" id="ARBA00004653"/>
    </source>
</evidence>
<evidence type="ECO:0000256" key="7">
    <source>
        <dbReference type="ARBA" id="ARBA00023136"/>
    </source>
</evidence>
<evidence type="ECO:0000256" key="2">
    <source>
        <dbReference type="ARBA" id="ARBA00022676"/>
    </source>
</evidence>
<dbReference type="InterPro" id="IPR029044">
    <property type="entry name" value="Nucleotide-diphossugar_trans"/>
</dbReference>
<evidence type="ECO:0000256" key="4">
    <source>
        <dbReference type="ARBA" id="ARBA00022692"/>
    </source>
</evidence>
<dbReference type="Proteomes" id="UP000094828">
    <property type="component" value="Unassembled WGS sequence"/>
</dbReference>
<dbReference type="Gene3D" id="3.90.550.10">
    <property type="entry name" value="Spore Coat Polysaccharide Biosynthesis Protein SpsA, Chain A"/>
    <property type="match status" value="1"/>
</dbReference>
<keyword evidence="7 9" id="KW-0472">Membrane</keyword>
<dbReference type="OrthoDB" id="154460at2"/>
<dbReference type="Pfam" id="PF13641">
    <property type="entry name" value="Glyco_tranf_2_3"/>
    <property type="match status" value="1"/>
</dbReference>
<evidence type="ECO:0000313" key="11">
    <source>
        <dbReference type="Proteomes" id="UP000094828"/>
    </source>
</evidence>
<name>A0A1C3EBF3_9PLAN</name>
<dbReference type="PANTHER" id="PTHR32044">
    <property type="entry name" value="GLUCOMANNAN 4-BETA-MANNOSYLTRANSFERASE 9"/>
    <property type="match status" value="1"/>
</dbReference>
<proteinExistence type="predicted"/>
<feature type="transmembrane region" description="Helical" evidence="9">
    <location>
        <begin position="6"/>
        <end position="27"/>
    </location>
</feature>
<keyword evidence="8" id="KW-0961">Cell wall biogenesis/degradation</keyword>
<feature type="transmembrane region" description="Helical" evidence="9">
    <location>
        <begin position="312"/>
        <end position="337"/>
    </location>
</feature>
<protein>
    <recommendedName>
        <fullName evidence="12">Glycosyltransferase 2-like domain-containing protein</fullName>
    </recommendedName>
</protein>
<dbReference type="PANTHER" id="PTHR32044:SF80">
    <property type="entry name" value="XYLOGLUCAN GLYCOSYLTRANSFERASE 2-RELATED"/>
    <property type="match status" value="1"/>
</dbReference>
<evidence type="ECO:0000256" key="9">
    <source>
        <dbReference type="SAM" id="Phobius"/>
    </source>
</evidence>
<feature type="transmembrane region" description="Helical" evidence="9">
    <location>
        <begin position="438"/>
        <end position="457"/>
    </location>
</feature>
<keyword evidence="5 9" id="KW-1133">Transmembrane helix</keyword>
<evidence type="ECO:0000256" key="8">
    <source>
        <dbReference type="ARBA" id="ARBA00023316"/>
    </source>
</evidence>
<sequence>MVWLIVAGLIAVTLLTFVMTIAQLDLYRRYWFSVLRKDCQREVPPLPESLPRVTIQLPIYNESPVVNRLLEAASRIDYPHDLLQIQVLDDSTDDCSKILVEKVAEIQQREPSLNIQYRHRIDRTGYKAGNLDEGTTWATGEFIAIFDADFVPKPDYLQQTIRYFQSEDTAIVQSRWGHLNPESSIVTRVQQFFLDGHLSVEQRGRGDSDLFLIYNGSAGIWRKQVIVDCGGWMTTAAIEDVDMSYRAQLRGKKIVYLEDYTTPGELPDSMIALRLQLFRWWKGNLQIAIKYIRQVWQSDYPLIKKLHATTHLFGPLMSAVTFANIILAGAVPLIVTWYPETRYWLASTLLGVALIPVLFLVYGTGRIRFGEGSHWQKILGVIPLGSMLMVLHSGLSCQHTVSAFEAFFTKKNVWVVTPKGFSSTGSSQAKRRRVKIPWYFWLDALVIVYLIACGWIALMFQFYMIAALQGLWIGGFLWVLGGSLWEATKDQRAFSFSSAEKDHLENAAAELSPGSMESATLAS</sequence>
<reference evidence="10 11" key="1">
    <citation type="submission" date="2016-05" db="EMBL/GenBank/DDBJ databases">
        <title>Genomic and physiological characterization of Planctopirus sp. isolated from fresh water lake.</title>
        <authorList>
            <person name="Subhash Y."/>
            <person name="Ramana C."/>
        </authorList>
    </citation>
    <scope>NUCLEOTIDE SEQUENCE [LARGE SCALE GENOMIC DNA]</scope>
    <source>
        <strain evidence="10 11">JC280</strain>
    </source>
</reference>
<keyword evidence="3" id="KW-0808">Transferase</keyword>
<evidence type="ECO:0000256" key="3">
    <source>
        <dbReference type="ARBA" id="ARBA00022679"/>
    </source>
</evidence>
<dbReference type="FunFam" id="3.90.550.10:FF:000057">
    <property type="entry name" value="Glycosyltransferase-like protein, family 2"/>
    <property type="match status" value="1"/>
</dbReference>
<dbReference type="EMBL" id="LYDR01000108">
    <property type="protein sequence ID" value="ODA30572.1"/>
    <property type="molecule type" value="Genomic_DNA"/>
</dbReference>
<keyword evidence="4 9" id="KW-0812">Transmembrane</keyword>
<dbReference type="STRING" id="1841610.A6X21_05965"/>
<gene>
    <name evidence="10" type="ORF">A6X21_05965</name>
</gene>
<evidence type="ECO:0000256" key="5">
    <source>
        <dbReference type="ARBA" id="ARBA00022989"/>
    </source>
</evidence>
<dbReference type="GO" id="GO:0016757">
    <property type="term" value="F:glycosyltransferase activity"/>
    <property type="evidence" value="ECO:0007669"/>
    <property type="project" value="UniProtKB-KW"/>
</dbReference>
<dbReference type="AlphaFoldDB" id="A0A1C3EBF3"/>
<dbReference type="SUPFAM" id="SSF53448">
    <property type="entry name" value="Nucleotide-diphospho-sugar transferases"/>
    <property type="match status" value="1"/>
</dbReference>
<accession>A0A1C3EBF3</accession>
<evidence type="ECO:0000313" key="10">
    <source>
        <dbReference type="EMBL" id="ODA30572.1"/>
    </source>
</evidence>
<evidence type="ECO:0008006" key="12">
    <source>
        <dbReference type="Google" id="ProtNLM"/>
    </source>
</evidence>
<dbReference type="GO" id="GO:0071555">
    <property type="term" value="P:cell wall organization"/>
    <property type="evidence" value="ECO:0007669"/>
    <property type="project" value="UniProtKB-KW"/>
</dbReference>
<comment type="caution">
    <text evidence="10">The sequence shown here is derived from an EMBL/GenBank/DDBJ whole genome shotgun (WGS) entry which is preliminary data.</text>
</comment>
<comment type="subcellular location">
    <subcellularLocation>
        <location evidence="1">Golgi apparatus membrane</location>
        <topology evidence="1">Multi-pass membrane protein</topology>
    </subcellularLocation>
</comment>
<feature type="transmembrane region" description="Helical" evidence="9">
    <location>
        <begin position="343"/>
        <end position="362"/>
    </location>
</feature>
<keyword evidence="11" id="KW-1185">Reference proteome</keyword>
<keyword evidence="6" id="KW-0333">Golgi apparatus</keyword>
<keyword evidence="2" id="KW-0328">Glycosyltransferase</keyword>
<evidence type="ECO:0000256" key="6">
    <source>
        <dbReference type="ARBA" id="ARBA00023034"/>
    </source>
</evidence>